<dbReference type="GO" id="GO:0033999">
    <property type="term" value="F:chondroitin B lyase activity"/>
    <property type="evidence" value="ECO:0007669"/>
    <property type="project" value="UniProtKB-EC"/>
</dbReference>
<evidence type="ECO:0000256" key="1">
    <source>
        <dbReference type="SAM" id="SignalP"/>
    </source>
</evidence>
<dbReference type="AlphaFoldDB" id="A0A5C6AIK4"/>
<organism evidence="2 3">
    <name type="scientific">Botrimarina colliarenosi</name>
    <dbReference type="NCBI Taxonomy" id="2528001"/>
    <lineage>
        <taxon>Bacteria</taxon>
        <taxon>Pseudomonadati</taxon>
        <taxon>Planctomycetota</taxon>
        <taxon>Planctomycetia</taxon>
        <taxon>Pirellulales</taxon>
        <taxon>Lacipirellulaceae</taxon>
        <taxon>Botrimarina</taxon>
    </lineage>
</organism>
<dbReference type="RefSeq" id="WP_197526153.1">
    <property type="nucleotide sequence ID" value="NZ_SJPR01000001.1"/>
</dbReference>
<dbReference type="InterPro" id="IPR012334">
    <property type="entry name" value="Pectin_lyas_fold"/>
</dbReference>
<name>A0A5C6AIK4_9BACT</name>
<keyword evidence="2" id="KW-0456">Lyase</keyword>
<dbReference type="CDD" id="cd14251">
    <property type="entry name" value="PL-6"/>
    <property type="match status" value="1"/>
</dbReference>
<proteinExistence type="predicted"/>
<sequence length="435" mass="46843" precursor="true">MALAVVAALLAACVPSEAVAKVWQVDDAPSLKKAVASASPGDEVVLAAGEWRDQKLVVRGQGKKGAPITVRAATPGQTVVTGASVLRIGGEHVVVAGLLFRDPASEISDLIQFRVDSKQLASHCRLTDCAVISTKSGDNAQECRWVNLYGEGHRVDHCALVGRSGKGTTFVVWLGDGSEGRHRIDHNYFGPRERLGKNGGETLRIGDSETSMLLGECVVEQNLFEKCNGETECVSNKSCGNTYRKNTFLEVSGTLTLRHGNGCLVEENVFRGNKARGTGGIRIIGEDHVVRGNYMENLTGDDARSALTLMMGIPNSPANRYFQVKRAVIENNRLVDCEHSLLIGLSDDRQATLAPVSSIIRGNVIVAKEYAVVEARCSLEGIRWDNNHFLGDSLGISPVAGVEVREGDVRAPTPIGRDEVGASWRFNPNSIEQTE</sequence>
<keyword evidence="1" id="KW-0732">Signal</keyword>
<keyword evidence="3" id="KW-1185">Reference proteome</keyword>
<reference evidence="2 3" key="1">
    <citation type="submission" date="2019-02" db="EMBL/GenBank/DDBJ databases">
        <title>Deep-cultivation of Planctomycetes and their phenomic and genomic characterization uncovers novel biology.</title>
        <authorList>
            <person name="Wiegand S."/>
            <person name="Jogler M."/>
            <person name="Boedeker C."/>
            <person name="Pinto D."/>
            <person name="Vollmers J."/>
            <person name="Rivas-Marin E."/>
            <person name="Kohn T."/>
            <person name="Peeters S.H."/>
            <person name="Heuer A."/>
            <person name="Rast P."/>
            <person name="Oberbeckmann S."/>
            <person name="Bunk B."/>
            <person name="Jeske O."/>
            <person name="Meyerdierks A."/>
            <person name="Storesund J.E."/>
            <person name="Kallscheuer N."/>
            <person name="Luecker S."/>
            <person name="Lage O.M."/>
            <person name="Pohl T."/>
            <person name="Merkel B.J."/>
            <person name="Hornburger P."/>
            <person name="Mueller R.-W."/>
            <person name="Bruemmer F."/>
            <person name="Labrenz M."/>
            <person name="Spormann A.M."/>
            <person name="Op Den Camp H."/>
            <person name="Overmann J."/>
            <person name="Amann R."/>
            <person name="Jetten M.S.M."/>
            <person name="Mascher T."/>
            <person name="Medema M.H."/>
            <person name="Devos D.P."/>
            <person name="Kaster A.-K."/>
            <person name="Ovreas L."/>
            <person name="Rohde M."/>
            <person name="Galperin M.Y."/>
            <person name="Jogler C."/>
        </authorList>
    </citation>
    <scope>NUCLEOTIDE SEQUENCE [LARGE SCALE GENOMIC DNA]</scope>
    <source>
        <strain evidence="2 3">Pla108</strain>
    </source>
</reference>
<dbReference type="Gene3D" id="2.160.20.10">
    <property type="entry name" value="Single-stranded right-handed beta-helix, Pectin lyase-like"/>
    <property type="match status" value="1"/>
</dbReference>
<evidence type="ECO:0000313" key="2">
    <source>
        <dbReference type="EMBL" id="TWT99459.1"/>
    </source>
</evidence>
<dbReference type="SUPFAM" id="SSF51126">
    <property type="entry name" value="Pectin lyase-like"/>
    <property type="match status" value="1"/>
</dbReference>
<dbReference type="EC" id="4.2.2.19" evidence="2"/>
<accession>A0A5C6AIK4</accession>
<dbReference type="Proteomes" id="UP000317421">
    <property type="component" value="Unassembled WGS sequence"/>
</dbReference>
<dbReference type="EMBL" id="SJPR01000001">
    <property type="protein sequence ID" value="TWT99459.1"/>
    <property type="molecule type" value="Genomic_DNA"/>
</dbReference>
<protein>
    <submittedName>
        <fullName evidence="2">Chondroitinase-B</fullName>
        <ecNumber evidence="2">4.2.2.19</ecNumber>
    </submittedName>
</protein>
<gene>
    <name evidence="2" type="primary">cslB_1</name>
    <name evidence="2" type="ORF">Pla108_03980</name>
</gene>
<dbReference type="InterPro" id="IPR039513">
    <property type="entry name" value="PL-6"/>
</dbReference>
<dbReference type="InterPro" id="IPR011050">
    <property type="entry name" value="Pectin_lyase_fold/virulence"/>
</dbReference>
<comment type="caution">
    <text evidence="2">The sequence shown here is derived from an EMBL/GenBank/DDBJ whole genome shotgun (WGS) entry which is preliminary data.</text>
</comment>
<evidence type="ECO:0000313" key="3">
    <source>
        <dbReference type="Proteomes" id="UP000317421"/>
    </source>
</evidence>
<feature type="signal peptide" evidence="1">
    <location>
        <begin position="1"/>
        <end position="20"/>
    </location>
</feature>
<feature type="chain" id="PRO_5022698503" evidence="1">
    <location>
        <begin position="21"/>
        <end position="435"/>
    </location>
</feature>
<dbReference type="Pfam" id="PF14592">
    <property type="entry name" value="Chondroitinas_B"/>
    <property type="match status" value="1"/>
</dbReference>